<sequence length="215" mass="23565">MAPERRRREAEATVTGKDILDTVAKKMKIVKEGGAAAEAILSSASAVRCRRCPLHWAGSCPRPGPIKDVREHLVQDHKFVTRKNLPVKKRFCTASGFEGPREWGHLVSQRGQLVAYVVGYQPSFSKSHAYVSVFTLRQSDAQALGPVSASLAPLEPKESSCMRSAKFSWSEVPNASMDLEQAAGLFPLRLFSGRVAEGRPHERAVEVTIEAGPTR</sequence>
<evidence type="ECO:0008006" key="2">
    <source>
        <dbReference type="Google" id="ProtNLM"/>
    </source>
</evidence>
<accession>A0A6V0FK11</accession>
<dbReference type="EMBL" id="HBGW01071901">
    <property type="protein sequence ID" value="CAD9622222.1"/>
    <property type="molecule type" value="Transcribed_RNA"/>
</dbReference>
<organism evidence="1">
    <name type="scientific">Zooxanthella nutricula</name>
    <dbReference type="NCBI Taxonomy" id="1333877"/>
    <lineage>
        <taxon>Eukaryota</taxon>
        <taxon>Sar</taxon>
        <taxon>Alveolata</taxon>
        <taxon>Dinophyceae</taxon>
        <taxon>Peridiniales</taxon>
        <taxon>Peridiniales incertae sedis</taxon>
        <taxon>Zooxanthella</taxon>
    </lineage>
</organism>
<dbReference type="AlphaFoldDB" id="A0A6V0FK11"/>
<protein>
    <recommendedName>
        <fullName evidence="2">SIAH-type domain-containing protein</fullName>
    </recommendedName>
</protein>
<reference evidence="1" key="1">
    <citation type="submission" date="2021-01" db="EMBL/GenBank/DDBJ databases">
        <authorList>
            <person name="Corre E."/>
            <person name="Pelletier E."/>
            <person name="Niang G."/>
            <person name="Scheremetjew M."/>
            <person name="Finn R."/>
            <person name="Kale V."/>
            <person name="Holt S."/>
            <person name="Cochrane G."/>
            <person name="Meng A."/>
            <person name="Brown T."/>
            <person name="Cohen L."/>
        </authorList>
    </citation>
    <scope>NUCLEOTIDE SEQUENCE</scope>
    <source>
        <strain evidence="1">RCC3387</strain>
    </source>
</reference>
<gene>
    <name evidence="1" type="ORF">BRAN1462_LOCUS45880</name>
</gene>
<name>A0A6V0FK11_9DINO</name>
<evidence type="ECO:0000313" key="1">
    <source>
        <dbReference type="EMBL" id="CAD9622222.1"/>
    </source>
</evidence>
<proteinExistence type="predicted"/>